<comment type="similarity">
    <text evidence="6">Belongs to the ABC-4 integral membrane protein family.</text>
</comment>
<proteinExistence type="inferred from homology"/>
<feature type="transmembrane region" description="Helical" evidence="7">
    <location>
        <begin position="433"/>
        <end position="452"/>
    </location>
</feature>
<evidence type="ECO:0000256" key="4">
    <source>
        <dbReference type="ARBA" id="ARBA00022989"/>
    </source>
</evidence>
<organism evidence="9 10">
    <name type="scientific">Nonomuraea roseoviolacea subsp. carminata</name>
    <dbReference type="NCBI Taxonomy" id="160689"/>
    <lineage>
        <taxon>Bacteria</taxon>
        <taxon>Bacillati</taxon>
        <taxon>Actinomycetota</taxon>
        <taxon>Actinomycetes</taxon>
        <taxon>Streptosporangiales</taxon>
        <taxon>Streptosporangiaceae</taxon>
        <taxon>Nonomuraea</taxon>
    </lineage>
</organism>
<feature type="transmembrane region" description="Helical" evidence="7">
    <location>
        <begin position="342"/>
        <end position="365"/>
    </location>
</feature>
<keyword evidence="5 7" id="KW-0472">Membrane</keyword>
<dbReference type="Proteomes" id="UP001320766">
    <property type="component" value="Unassembled WGS sequence"/>
</dbReference>
<feature type="domain" description="ABC3 transporter permease C-terminal" evidence="8">
    <location>
        <begin position="740"/>
        <end position="852"/>
    </location>
</feature>
<feature type="transmembrane region" description="Helical" evidence="7">
    <location>
        <begin position="826"/>
        <end position="852"/>
    </location>
</feature>
<keyword evidence="2" id="KW-1003">Cell membrane</keyword>
<feature type="domain" description="ABC3 transporter permease C-terminal" evidence="8">
    <location>
        <begin position="293"/>
        <end position="414"/>
    </location>
</feature>
<dbReference type="RefSeq" id="WP_253770354.1">
    <property type="nucleotide sequence ID" value="NZ_BAAAVE010000004.1"/>
</dbReference>
<evidence type="ECO:0000256" key="7">
    <source>
        <dbReference type="SAM" id="Phobius"/>
    </source>
</evidence>
<evidence type="ECO:0000256" key="3">
    <source>
        <dbReference type="ARBA" id="ARBA00022692"/>
    </source>
</evidence>
<feature type="transmembrane region" description="Helical" evidence="7">
    <location>
        <begin position="385"/>
        <end position="404"/>
    </location>
</feature>
<evidence type="ECO:0000256" key="6">
    <source>
        <dbReference type="ARBA" id="ARBA00038076"/>
    </source>
</evidence>
<comment type="subcellular location">
    <subcellularLocation>
        <location evidence="1">Cell membrane</location>
        <topology evidence="1">Multi-pass membrane protein</topology>
    </subcellularLocation>
</comment>
<accession>A0ABT1K092</accession>
<evidence type="ECO:0000313" key="10">
    <source>
        <dbReference type="Proteomes" id="UP001320766"/>
    </source>
</evidence>
<evidence type="ECO:0000256" key="1">
    <source>
        <dbReference type="ARBA" id="ARBA00004651"/>
    </source>
</evidence>
<reference evidence="9 10" key="1">
    <citation type="submission" date="2022-06" db="EMBL/GenBank/DDBJ databases">
        <title>Sequencing the genomes of 1000 actinobacteria strains.</title>
        <authorList>
            <person name="Klenk H.-P."/>
        </authorList>
    </citation>
    <scope>NUCLEOTIDE SEQUENCE [LARGE SCALE GENOMIC DNA]</scope>
    <source>
        <strain evidence="9 10">DSM 44170</strain>
    </source>
</reference>
<dbReference type="PANTHER" id="PTHR30572:SF4">
    <property type="entry name" value="ABC TRANSPORTER PERMEASE YTRF"/>
    <property type="match status" value="1"/>
</dbReference>
<comment type="caution">
    <text evidence="9">The sequence shown here is derived from an EMBL/GenBank/DDBJ whole genome shotgun (WGS) entry which is preliminary data.</text>
</comment>
<feature type="transmembrane region" description="Helical" evidence="7">
    <location>
        <begin position="464"/>
        <end position="483"/>
    </location>
</feature>
<protein>
    <submittedName>
        <fullName evidence="9">ABC transport system permease protein</fullName>
    </submittedName>
</protein>
<sequence length="861" mass="86928">MLTIALATLRTRWMSFVGTFAALALGAALIAALGQVLATTTGSPDRGPQRYAAAPVVVVPDDRLTVPTWQGGSSAPLAEPRGVPAGLAGRLPGAVEDRAFPAQLAGGPPAVGRPWSAARTAPHRLVSGRAPATAHEIAVTGGAPTTAHGIAVTGGAPATTRDGAAAGEIPAATHEATVTAGGGERVAAAAVPGPRIGEQVSVVTAAGARPYTVVGITSPGPEATVFFSDAQAARLSPRITALAVWKDAAEVEAAVKAAGGKARILTGQNRALADPSRAADENARDNANTIVGIAAGFAGFIAVFVVSSTFAFAVGQRRREFALLRTIGATTPQVRRMVYGEALLVAVTASATGALLGPLGARPIQDWLVSLGMAPAWLVPSTSSAPSWIAFGTGVVVAVLGVVLSARRAGRVPPAEALRESGVEQGAMTPGRWVAGLAVLATALVSMTMTAVGDPSSATGNKSYMPVLMLLIAAVGLLAPVVVRPVTRLLTWPVERLRGAGGTVVAAGAVASARQTAATAAPVLVTVGLAASLLGAAAMSDAAKTAMEAGPIRADHVVLPTGPAGLDRQLVRRLRDLPGADVTTVTPTSVYTLEGRTALIRRPAEAVDPGALRQSVDVPVVAGSLAGLRDDTIAVSETWDLGVGQSVTMWRADGSEATFTVTAVLGSRSAADSYVTPAHAFSALPYRAYVKLRPGAAADQVAAALQRATRGHNARALTKAAWERQLGTGRASASRLGLLVVLGIMLAYTAIALVNTLLMAASDRSAERGALRLLGATRGQVLRYVMGEALLVVAVGTVLAALATALSLLGLWTALVQLTGLIPGTLPWGTIAAVTGGCAVLAVLAAVIPALASKDIRPTTA</sequence>
<evidence type="ECO:0000256" key="2">
    <source>
        <dbReference type="ARBA" id="ARBA00022475"/>
    </source>
</evidence>
<evidence type="ECO:0000256" key="5">
    <source>
        <dbReference type="ARBA" id="ARBA00023136"/>
    </source>
</evidence>
<dbReference type="InterPro" id="IPR003838">
    <property type="entry name" value="ABC3_permease_C"/>
</dbReference>
<feature type="transmembrane region" description="Helical" evidence="7">
    <location>
        <begin position="781"/>
        <end position="814"/>
    </location>
</feature>
<feature type="transmembrane region" description="Helical" evidence="7">
    <location>
        <begin position="736"/>
        <end position="760"/>
    </location>
</feature>
<feature type="transmembrane region" description="Helical" evidence="7">
    <location>
        <begin position="290"/>
        <end position="315"/>
    </location>
</feature>
<feature type="transmembrane region" description="Helical" evidence="7">
    <location>
        <begin position="520"/>
        <end position="539"/>
    </location>
</feature>
<keyword evidence="3 7" id="KW-0812">Transmembrane</keyword>
<keyword evidence="10" id="KW-1185">Reference proteome</keyword>
<gene>
    <name evidence="9" type="ORF">HD595_003527</name>
</gene>
<dbReference type="Pfam" id="PF02687">
    <property type="entry name" value="FtsX"/>
    <property type="match status" value="2"/>
</dbReference>
<dbReference type="InterPro" id="IPR050250">
    <property type="entry name" value="Macrolide_Exporter_MacB"/>
</dbReference>
<keyword evidence="4 7" id="KW-1133">Transmembrane helix</keyword>
<dbReference type="PANTHER" id="PTHR30572">
    <property type="entry name" value="MEMBRANE COMPONENT OF TRANSPORTER-RELATED"/>
    <property type="match status" value="1"/>
</dbReference>
<evidence type="ECO:0000313" key="9">
    <source>
        <dbReference type="EMBL" id="MCP2347405.1"/>
    </source>
</evidence>
<evidence type="ECO:0000259" key="8">
    <source>
        <dbReference type="Pfam" id="PF02687"/>
    </source>
</evidence>
<name>A0ABT1K092_9ACTN</name>
<dbReference type="EMBL" id="JAMZEC010000001">
    <property type="protein sequence ID" value="MCP2347405.1"/>
    <property type="molecule type" value="Genomic_DNA"/>
</dbReference>